<accession>A0A183J588</accession>
<reference evidence="1 2" key="2">
    <citation type="submission" date="2018-11" db="EMBL/GenBank/DDBJ databases">
        <authorList>
            <consortium name="Pathogen Informatics"/>
        </authorList>
    </citation>
    <scope>NUCLEOTIDE SEQUENCE [LARGE SCALE GENOMIC DNA]</scope>
</reference>
<evidence type="ECO:0000313" key="2">
    <source>
        <dbReference type="Proteomes" id="UP000270296"/>
    </source>
</evidence>
<gene>
    <name evidence="1" type="ORF">SBAD_LOCUS11036</name>
</gene>
<dbReference type="Proteomes" id="UP000270296">
    <property type="component" value="Unassembled WGS sequence"/>
</dbReference>
<keyword evidence="2" id="KW-1185">Reference proteome</keyword>
<reference evidence="3" key="1">
    <citation type="submission" date="2016-06" db="UniProtKB">
        <authorList>
            <consortium name="WormBaseParasite"/>
        </authorList>
    </citation>
    <scope>IDENTIFICATION</scope>
</reference>
<dbReference type="EMBL" id="UZAM01014964">
    <property type="protein sequence ID" value="VDP36560.1"/>
    <property type="molecule type" value="Genomic_DNA"/>
</dbReference>
<dbReference type="WBParaSite" id="SBAD_0001141201-mRNA-1">
    <property type="protein sequence ID" value="SBAD_0001141201-mRNA-1"/>
    <property type="gene ID" value="SBAD_0001141201"/>
</dbReference>
<protein>
    <submittedName>
        <fullName evidence="3">DUF3265 domain-containing protein</fullName>
    </submittedName>
</protein>
<organism evidence="3">
    <name type="scientific">Soboliphyme baturini</name>
    <dbReference type="NCBI Taxonomy" id="241478"/>
    <lineage>
        <taxon>Eukaryota</taxon>
        <taxon>Metazoa</taxon>
        <taxon>Ecdysozoa</taxon>
        <taxon>Nematoda</taxon>
        <taxon>Enoplea</taxon>
        <taxon>Dorylaimia</taxon>
        <taxon>Dioctophymatida</taxon>
        <taxon>Dioctophymatoidea</taxon>
        <taxon>Soboliphymatidae</taxon>
        <taxon>Soboliphyme</taxon>
    </lineage>
</organism>
<sequence length="33" mass="3675">MFVSGLKGVPDQRFHLTIFNQEAVFNLAAVLVL</sequence>
<evidence type="ECO:0000313" key="1">
    <source>
        <dbReference type="EMBL" id="VDP36560.1"/>
    </source>
</evidence>
<proteinExistence type="predicted"/>
<evidence type="ECO:0000313" key="3">
    <source>
        <dbReference type="WBParaSite" id="SBAD_0001141201-mRNA-1"/>
    </source>
</evidence>
<name>A0A183J588_9BILA</name>
<dbReference type="AlphaFoldDB" id="A0A183J588"/>